<dbReference type="AlphaFoldDB" id="A0AAD9D4P1"/>
<name>A0AAD9D4P1_9STRA</name>
<evidence type="ECO:0000313" key="4">
    <source>
        <dbReference type="EMBL" id="KAK1732898.1"/>
    </source>
</evidence>
<sequence length="715" mass="79055">MAANRQPEMGSRQAGKGRHLLTIVLMALHDTSSALLTTQPSRLTSSGLNRPLYNGEYIHMRRRRRVPFYGDITDALTMPTKDRQSLFPTSLYMTHNDGDDKNDDRKKKHKGEHQQQQKKANVPKGTNETGKGKSKQAYKRRGGQKKGKKQTKRNQRQNTTASNESNTAKNKSKGRNSSLKTKGGSTLNTSDMNTSLKKFKEPKQKKQQRSKEPKQRQVSSASDNEDKNEDGKSLKKRVTQLESLVSTQMSEIQKLRREIDELTKAAKVFGNVVDVLREAGLQVNDDDTSVSIEEELDTDEAQSQPQRQTASFIQSQSISDDMLIFGIAPKSVTDAADAAGSSILSAILAGKQRMMVDVRDAELTRDPKLFVEFIELAILPVAAGLEGLDADMRNRVKIVFPTVKDLMTYRKSMALAAPEVVSLSTLGFDPVEERDKLIVVVAPSPDDLAGVDAMEKLLARTQPNYVEPEKRITQPVVVVNHHMVPVDMSTFGKFTTVYHLRLLTVQYMTGDAVPEYVAKEKCGLDKREPSDDDKDAVDISLLGVGDDLSEDSTQAGGDKAIIEADASDEDDAALEAAMTHAHEIGGHQGVTRAMVIRAYPKPWHVFVDTSPDTDADFEVAATFDNEPTHEDVNYAIVECLEGSEREDELVAQQMQAALESGQLNRVSEMLGITPSVDESLEDGKGSSEGNNDGNNLSSDDWDDLYYDDWNTEDSV</sequence>
<feature type="compositionally biased region" description="Acidic residues" evidence="2">
    <location>
        <begin position="699"/>
        <end position="715"/>
    </location>
</feature>
<reference evidence="4" key="1">
    <citation type="submission" date="2023-06" db="EMBL/GenBank/DDBJ databases">
        <title>Survivors Of The Sea: Transcriptome response of Skeletonema marinoi to long-term dormancy.</title>
        <authorList>
            <person name="Pinder M.I.M."/>
            <person name="Kourtchenko O."/>
            <person name="Robertson E.K."/>
            <person name="Larsson T."/>
            <person name="Maumus F."/>
            <person name="Osuna-Cruz C.M."/>
            <person name="Vancaester E."/>
            <person name="Stenow R."/>
            <person name="Vandepoele K."/>
            <person name="Ploug H."/>
            <person name="Bruchert V."/>
            <person name="Godhe A."/>
            <person name="Topel M."/>
        </authorList>
    </citation>
    <scope>NUCLEOTIDE SEQUENCE</scope>
    <source>
        <strain evidence="4">R05AC</strain>
    </source>
</reference>
<dbReference type="InterPro" id="IPR018962">
    <property type="entry name" value="DUF1995"/>
</dbReference>
<dbReference type="PANTHER" id="PTHR35509:SF1">
    <property type="entry name" value="DOMAIN PROTEIN, PUTATIVE (DUF1995)-RELATED"/>
    <property type="match status" value="1"/>
</dbReference>
<organism evidence="4 5">
    <name type="scientific">Skeletonema marinoi</name>
    <dbReference type="NCBI Taxonomy" id="267567"/>
    <lineage>
        <taxon>Eukaryota</taxon>
        <taxon>Sar</taxon>
        <taxon>Stramenopiles</taxon>
        <taxon>Ochrophyta</taxon>
        <taxon>Bacillariophyta</taxon>
        <taxon>Coscinodiscophyceae</taxon>
        <taxon>Thalassiosirophycidae</taxon>
        <taxon>Thalassiosirales</taxon>
        <taxon>Skeletonemataceae</taxon>
        <taxon>Skeletonema</taxon>
        <taxon>Skeletonema marinoi-dohrnii complex</taxon>
    </lineage>
</organism>
<dbReference type="InterPro" id="IPR053021">
    <property type="entry name" value="Chloroplast_ADK"/>
</dbReference>
<comment type="caution">
    <text evidence="4">The sequence shown here is derived from an EMBL/GenBank/DDBJ whole genome shotgun (WGS) entry which is preliminary data.</text>
</comment>
<feature type="domain" description="DUF1995" evidence="3">
    <location>
        <begin position="329"/>
        <end position="506"/>
    </location>
</feature>
<feature type="compositionally biased region" description="Polar residues" evidence="2">
    <location>
        <begin position="301"/>
        <end position="312"/>
    </location>
</feature>
<feature type="compositionally biased region" description="Basic residues" evidence="2">
    <location>
        <begin position="132"/>
        <end position="155"/>
    </location>
</feature>
<feature type="compositionally biased region" description="Basic and acidic residues" evidence="2">
    <location>
        <begin position="198"/>
        <end position="215"/>
    </location>
</feature>
<accession>A0AAD9D4P1</accession>
<evidence type="ECO:0000256" key="2">
    <source>
        <dbReference type="SAM" id="MobiDB-lite"/>
    </source>
</evidence>
<dbReference type="PANTHER" id="PTHR35509">
    <property type="entry name" value="DOMAIN PROTEIN, PUTATIVE (DUF1995)-RELATED"/>
    <property type="match status" value="1"/>
</dbReference>
<feature type="compositionally biased region" description="Basic and acidic residues" evidence="2">
    <location>
        <begin position="96"/>
        <end position="105"/>
    </location>
</feature>
<feature type="compositionally biased region" description="Low complexity" evidence="2">
    <location>
        <begin position="689"/>
        <end position="698"/>
    </location>
</feature>
<gene>
    <name evidence="4" type="ORF">QTG54_016436</name>
</gene>
<feature type="region of interest" description="Disordered" evidence="2">
    <location>
        <begin position="86"/>
        <end position="237"/>
    </location>
</feature>
<feature type="region of interest" description="Disordered" evidence="2">
    <location>
        <begin position="286"/>
        <end position="312"/>
    </location>
</feature>
<dbReference type="Proteomes" id="UP001224775">
    <property type="component" value="Unassembled WGS sequence"/>
</dbReference>
<feature type="compositionally biased region" description="Acidic residues" evidence="2">
    <location>
        <begin position="286"/>
        <end position="300"/>
    </location>
</feature>
<dbReference type="Pfam" id="PF09353">
    <property type="entry name" value="DUF1995"/>
    <property type="match status" value="1"/>
</dbReference>
<feature type="coiled-coil region" evidence="1">
    <location>
        <begin position="238"/>
        <end position="272"/>
    </location>
</feature>
<feature type="region of interest" description="Disordered" evidence="2">
    <location>
        <begin position="670"/>
        <end position="715"/>
    </location>
</feature>
<keyword evidence="1" id="KW-0175">Coiled coil</keyword>
<evidence type="ECO:0000259" key="3">
    <source>
        <dbReference type="Pfam" id="PF09353"/>
    </source>
</evidence>
<proteinExistence type="predicted"/>
<keyword evidence="5" id="KW-1185">Reference proteome</keyword>
<protein>
    <recommendedName>
        <fullName evidence="3">DUF1995 domain-containing protein</fullName>
    </recommendedName>
</protein>
<dbReference type="EMBL" id="JATAAI010000056">
    <property type="protein sequence ID" value="KAK1732898.1"/>
    <property type="molecule type" value="Genomic_DNA"/>
</dbReference>
<evidence type="ECO:0000256" key="1">
    <source>
        <dbReference type="SAM" id="Coils"/>
    </source>
</evidence>
<evidence type="ECO:0000313" key="5">
    <source>
        <dbReference type="Proteomes" id="UP001224775"/>
    </source>
</evidence>
<feature type="compositionally biased region" description="Polar residues" evidence="2">
    <location>
        <begin position="161"/>
        <end position="196"/>
    </location>
</feature>